<keyword evidence="2" id="KW-0808">Transferase</keyword>
<proteinExistence type="predicted"/>
<dbReference type="Proteomes" id="UP000243205">
    <property type="component" value="Unassembled WGS sequence"/>
</dbReference>
<dbReference type="SUPFAM" id="SSF52317">
    <property type="entry name" value="Class I glutamine amidotransferase-like"/>
    <property type="match status" value="1"/>
</dbReference>
<gene>
    <name evidence="2" type="ORF">SAMN05661003_10884</name>
</gene>
<name>A0A1G7C5L0_9BACT</name>
<sequence>MLLVVQNDPRVPAGRLLSALPTAVVVQAHAGEPLPPLAALRGCVVLGGAMSCMDDGAFPHLKAVRQLLAAGLRQGLPLLGICLGGQLLAQVLGAPVVRQRYGECGLQPLSCRPAAAQDALFSLLPAEFNAFCWHHDSFDLPTGASWLASSATCPVQAFRYGNSWALQFHPEVTPAIVRLWCHQLAADPLAAASLARDFARQSARHGLCFAPLLRGFGQQRVEQAA</sequence>
<dbReference type="CDD" id="cd01741">
    <property type="entry name" value="GATase1_1"/>
    <property type="match status" value="1"/>
</dbReference>
<dbReference type="InterPro" id="IPR017926">
    <property type="entry name" value="GATASE"/>
</dbReference>
<dbReference type="InterPro" id="IPR029062">
    <property type="entry name" value="Class_I_gatase-like"/>
</dbReference>
<keyword evidence="2" id="KW-0315">Glutamine amidotransferase</keyword>
<evidence type="ECO:0000259" key="1">
    <source>
        <dbReference type="Pfam" id="PF00117"/>
    </source>
</evidence>
<dbReference type="PANTHER" id="PTHR42695:SF5">
    <property type="entry name" value="GLUTAMINE AMIDOTRANSFERASE YLR126C-RELATED"/>
    <property type="match status" value="1"/>
</dbReference>
<dbReference type="STRING" id="57664.SAMN05661003_10884"/>
<dbReference type="InterPro" id="IPR044992">
    <property type="entry name" value="ChyE-like"/>
</dbReference>
<dbReference type="AlphaFoldDB" id="A0A1G7C5L0"/>
<accession>A0A1G7C5L0</accession>
<dbReference type="Gene3D" id="3.40.50.880">
    <property type="match status" value="1"/>
</dbReference>
<dbReference type="PROSITE" id="PS51273">
    <property type="entry name" value="GATASE_TYPE_1"/>
    <property type="match status" value="1"/>
</dbReference>
<dbReference type="GO" id="GO:0016740">
    <property type="term" value="F:transferase activity"/>
    <property type="evidence" value="ECO:0007669"/>
    <property type="project" value="UniProtKB-KW"/>
</dbReference>
<evidence type="ECO:0000313" key="2">
    <source>
        <dbReference type="EMBL" id="SDE34662.1"/>
    </source>
</evidence>
<dbReference type="Pfam" id="PF00117">
    <property type="entry name" value="GATase"/>
    <property type="match status" value="1"/>
</dbReference>
<protein>
    <submittedName>
        <fullName evidence="2">GMP synthase-Glutamine amidotransferase</fullName>
    </submittedName>
</protein>
<dbReference type="OrthoDB" id="9813383at2"/>
<dbReference type="EMBL" id="FNAQ01000008">
    <property type="protein sequence ID" value="SDE34662.1"/>
    <property type="molecule type" value="Genomic_DNA"/>
</dbReference>
<organism evidence="2 3">
    <name type="scientific">Desulfuromonas thiophila</name>
    <dbReference type="NCBI Taxonomy" id="57664"/>
    <lineage>
        <taxon>Bacteria</taxon>
        <taxon>Pseudomonadati</taxon>
        <taxon>Thermodesulfobacteriota</taxon>
        <taxon>Desulfuromonadia</taxon>
        <taxon>Desulfuromonadales</taxon>
        <taxon>Desulfuromonadaceae</taxon>
        <taxon>Desulfuromonas</taxon>
    </lineage>
</organism>
<evidence type="ECO:0000313" key="3">
    <source>
        <dbReference type="Proteomes" id="UP000243205"/>
    </source>
</evidence>
<reference evidence="3" key="1">
    <citation type="submission" date="2016-10" db="EMBL/GenBank/DDBJ databases">
        <authorList>
            <person name="Varghese N."/>
            <person name="Submissions S."/>
        </authorList>
    </citation>
    <scope>NUCLEOTIDE SEQUENCE [LARGE SCALE GENOMIC DNA]</scope>
    <source>
        <strain evidence="3">DSM 8987</strain>
    </source>
</reference>
<keyword evidence="3" id="KW-1185">Reference proteome</keyword>
<dbReference type="GO" id="GO:0005829">
    <property type="term" value="C:cytosol"/>
    <property type="evidence" value="ECO:0007669"/>
    <property type="project" value="TreeGrafter"/>
</dbReference>
<dbReference type="PANTHER" id="PTHR42695">
    <property type="entry name" value="GLUTAMINE AMIDOTRANSFERASE YLR126C-RELATED"/>
    <property type="match status" value="1"/>
</dbReference>
<dbReference type="RefSeq" id="WP_092078469.1">
    <property type="nucleotide sequence ID" value="NZ_FNAQ01000008.1"/>
</dbReference>
<feature type="domain" description="Glutamine amidotransferase" evidence="1">
    <location>
        <begin position="39"/>
        <end position="174"/>
    </location>
</feature>